<dbReference type="PANTHER" id="PTHR43757:SF2">
    <property type="entry name" value="AMINOMETHYLTRANSFERASE, MITOCHONDRIAL"/>
    <property type="match status" value="1"/>
</dbReference>
<evidence type="ECO:0000313" key="5">
    <source>
        <dbReference type="Proteomes" id="UP000050786"/>
    </source>
</evidence>
<dbReference type="GO" id="GO:0032259">
    <property type="term" value="P:methylation"/>
    <property type="evidence" value="ECO:0007669"/>
    <property type="project" value="UniProtKB-KW"/>
</dbReference>
<dbReference type="InterPro" id="IPR027266">
    <property type="entry name" value="TrmE/GcvT-like"/>
</dbReference>
<feature type="domain" description="Aminomethyltransferase C-terminal" evidence="3">
    <location>
        <begin position="301"/>
        <end position="363"/>
    </location>
</feature>
<dbReference type="InterPro" id="IPR029043">
    <property type="entry name" value="GcvT/YgfZ_C"/>
</dbReference>
<evidence type="ECO:0000259" key="2">
    <source>
        <dbReference type="Pfam" id="PF01571"/>
    </source>
</evidence>
<dbReference type="Gene3D" id="3.30.1360.120">
    <property type="entry name" value="Probable tRNA modification gtpase trme, domain 1"/>
    <property type="match status" value="1"/>
</dbReference>
<dbReference type="AlphaFoldDB" id="A0A0P1E0X3"/>
<dbReference type="Pfam" id="PF01571">
    <property type="entry name" value="GCV_T"/>
    <property type="match status" value="1"/>
</dbReference>
<keyword evidence="4" id="KW-0489">Methyltransferase</keyword>
<dbReference type="Pfam" id="PF08669">
    <property type="entry name" value="GCV_T_C"/>
    <property type="match status" value="1"/>
</dbReference>
<protein>
    <submittedName>
        <fullName evidence="4">Dimethylsulfonioproprionate demethylase DmdA</fullName>
        <ecNumber evidence="4">2.1.1.-</ecNumber>
    </submittedName>
</protein>
<organism evidence="4 5">
    <name type="scientific">Ruegeria atlantica</name>
    <dbReference type="NCBI Taxonomy" id="81569"/>
    <lineage>
        <taxon>Bacteria</taxon>
        <taxon>Pseudomonadati</taxon>
        <taxon>Pseudomonadota</taxon>
        <taxon>Alphaproteobacteria</taxon>
        <taxon>Rhodobacterales</taxon>
        <taxon>Roseobacteraceae</taxon>
        <taxon>Ruegeria</taxon>
    </lineage>
</organism>
<dbReference type="SUPFAM" id="SSF103025">
    <property type="entry name" value="Folate-binding domain"/>
    <property type="match status" value="1"/>
</dbReference>
<dbReference type="InterPro" id="IPR028896">
    <property type="entry name" value="GcvT/YgfZ/DmdA"/>
</dbReference>
<evidence type="ECO:0000313" key="4">
    <source>
        <dbReference type="EMBL" id="CUH41441.1"/>
    </source>
</evidence>
<accession>A0A0P1E0X3</accession>
<name>A0A0P1E0X3_9RHOB</name>
<sequence length="367" mass="40824">MAQISLSRRLRRTPFSDGVEAAGVKGYTVYNRMLLATVFESVEADYRHLKNHVQVWDVSCERQVELRGPDAARLMQMLTPRDLRRMLPGQCFYVPIVDETGGMLNDPVAVKLSEDRWWISIADSDLLLWVKGIANGYRLDVLVDEPDVSPLAIQGPKADDLLARVFGDRVRDIRFFKFDKFEFEGRELAIARSGYSKQGGFEIYVEGSDIGMPLWNALFAAGEDLLVRAGCPNLIERIEGGLLSYGNDMTDDNTPHECGLGKFCNTHTAIGCIGRDALLRVAKEGPVQQIRPIAIDGDAVPPCDRPWPIVAGGKRIGQITSAAWSPDFGTNVSIGMVKLSHWEPGTRIEIETPDGMRGATVREKFWI</sequence>
<dbReference type="RefSeq" id="WP_058271565.1">
    <property type="nucleotide sequence ID" value="NZ_CYPS01000008.1"/>
</dbReference>
<dbReference type="EMBL" id="CYPS01000008">
    <property type="protein sequence ID" value="CUH41441.1"/>
    <property type="molecule type" value="Genomic_DNA"/>
</dbReference>
<dbReference type="PIRSF" id="PIRSF006487">
    <property type="entry name" value="GcvT"/>
    <property type="match status" value="1"/>
</dbReference>
<dbReference type="InterPro" id="IPR013977">
    <property type="entry name" value="GcvT_C"/>
</dbReference>
<dbReference type="NCBIfam" id="NF009133">
    <property type="entry name" value="PRK12486.1"/>
    <property type="match status" value="1"/>
</dbReference>
<keyword evidence="4" id="KW-0808">Transferase</keyword>
<keyword evidence="5" id="KW-1185">Reference proteome</keyword>
<dbReference type="EC" id="2.1.1.-" evidence="4"/>
<dbReference type="SUPFAM" id="SSF101790">
    <property type="entry name" value="Aminomethyltransferase beta-barrel domain"/>
    <property type="match status" value="1"/>
</dbReference>
<evidence type="ECO:0000256" key="1">
    <source>
        <dbReference type="PIRSR" id="PIRSR006487-1"/>
    </source>
</evidence>
<dbReference type="Proteomes" id="UP000050786">
    <property type="component" value="Unassembled WGS sequence"/>
</dbReference>
<dbReference type="InterPro" id="IPR006222">
    <property type="entry name" value="GCVT_N"/>
</dbReference>
<gene>
    <name evidence="4" type="primary">dmdA_1</name>
    <name evidence="4" type="ORF">RUM4293_00313</name>
</gene>
<evidence type="ECO:0000259" key="3">
    <source>
        <dbReference type="Pfam" id="PF08669"/>
    </source>
</evidence>
<proteinExistence type="predicted"/>
<reference evidence="5" key="1">
    <citation type="submission" date="2015-09" db="EMBL/GenBank/DDBJ databases">
        <authorList>
            <person name="Rodrigo-Torres L."/>
            <person name="Arahal D.R."/>
        </authorList>
    </citation>
    <scope>NUCLEOTIDE SEQUENCE [LARGE SCALE GENOMIC DNA]</scope>
    <source>
        <strain evidence="5">CECT 4293</strain>
    </source>
</reference>
<dbReference type="GO" id="GO:0008168">
    <property type="term" value="F:methyltransferase activity"/>
    <property type="evidence" value="ECO:0007669"/>
    <property type="project" value="UniProtKB-KW"/>
</dbReference>
<dbReference type="PANTHER" id="PTHR43757">
    <property type="entry name" value="AMINOMETHYLTRANSFERASE"/>
    <property type="match status" value="1"/>
</dbReference>
<feature type="binding site" evidence="1">
    <location>
        <position position="202"/>
    </location>
    <ligand>
        <name>substrate</name>
    </ligand>
</feature>
<feature type="domain" description="GCVT N-terminal" evidence="2">
    <location>
        <begin position="29"/>
        <end position="266"/>
    </location>
</feature>